<sequence length="264" mass="27907">MAISLTPWFIMRMAGSPPCRIPTRIPGHSCSVSHGRGQERNHRIDGGAPLRPTERITLLTTTTSTTMDQTGRICIWVRGGIYVLSLWTSAAVGAIHIPGTPVPLTLQSFVLLLMGLTLPWRQAGSIVTAYLAAGALGLPVFANGGSTMSLLGPSAGFLLGFLPGVMLTAWLRQRLTVNPTIGAWRRMLSYLLAGGLGCLLLVYLLGFGLQSAITGVPSASVAAASTAFVPGDLIKLLAATIISCGSDEWLRQAKRHSDSTSTQK</sequence>
<dbReference type="InterPro" id="IPR003784">
    <property type="entry name" value="BioY"/>
</dbReference>
<feature type="transmembrane region" description="Helical" evidence="2">
    <location>
        <begin position="150"/>
        <end position="170"/>
    </location>
</feature>
<name>A0A366K9L7_9BIFI</name>
<keyword evidence="2" id="KW-1133">Transmembrane helix</keyword>
<organism evidence="3 4">
    <name type="scientific">Bifidobacterium aemilianum</name>
    <dbReference type="NCBI Taxonomy" id="2493120"/>
    <lineage>
        <taxon>Bacteria</taxon>
        <taxon>Bacillati</taxon>
        <taxon>Actinomycetota</taxon>
        <taxon>Actinomycetes</taxon>
        <taxon>Bifidobacteriales</taxon>
        <taxon>Bifidobacteriaceae</taxon>
        <taxon>Bifidobacterium</taxon>
    </lineage>
</organism>
<comment type="caution">
    <text evidence="3">The sequence shown here is derived from an EMBL/GenBank/DDBJ whole genome shotgun (WGS) entry which is preliminary data.</text>
</comment>
<keyword evidence="2" id="KW-0472">Membrane</keyword>
<accession>A0A366K9L7</accession>
<feature type="transmembrane region" description="Helical" evidence="2">
    <location>
        <begin position="127"/>
        <end position="144"/>
    </location>
</feature>
<dbReference type="Proteomes" id="UP000252530">
    <property type="component" value="Unassembled WGS sequence"/>
</dbReference>
<dbReference type="Gene3D" id="1.10.1760.20">
    <property type="match status" value="1"/>
</dbReference>
<dbReference type="PANTHER" id="PTHR34295:SF1">
    <property type="entry name" value="BIOTIN TRANSPORTER BIOY"/>
    <property type="match status" value="1"/>
</dbReference>
<feature type="transmembrane region" description="Helical" evidence="2">
    <location>
        <begin position="75"/>
        <end position="96"/>
    </location>
</feature>
<protein>
    <submittedName>
        <fullName evidence="3">Biotin biosynthesis protein BioY</fullName>
    </submittedName>
</protein>
<evidence type="ECO:0000256" key="2">
    <source>
        <dbReference type="SAM" id="Phobius"/>
    </source>
</evidence>
<dbReference type="GO" id="GO:0005886">
    <property type="term" value="C:plasma membrane"/>
    <property type="evidence" value="ECO:0007669"/>
    <property type="project" value="InterPro"/>
</dbReference>
<comment type="similarity">
    <text evidence="1">Belongs to the BioY family.</text>
</comment>
<dbReference type="Pfam" id="PF02632">
    <property type="entry name" value="BioY"/>
    <property type="match status" value="1"/>
</dbReference>
<dbReference type="GO" id="GO:0015225">
    <property type="term" value="F:biotin transmembrane transporter activity"/>
    <property type="evidence" value="ECO:0007669"/>
    <property type="project" value="InterPro"/>
</dbReference>
<gene>
    <name evidence="3" type="ORF">CRD60_00800</name>
</gene>
<keyword evidence="4" id="KW-1185">Reference proteome</keyword>
<keyword evidence="2" id="KW-0812">Transmembrane</keyword>
<dbReference type="PANTHER" id="PTHR34295">
    <property type="entry name" value="BIOTIN TRANSPORTER BIOY"/>
    <property type="match status" value="1"/>
</dbReference>
<proteinExistence type="inferred from homology"/>
<reference evidence="3 4" key="1">
    <citation type="submission" date="2017-10" db="EMBL/GenBank/DDBJ databases">
        <title>Bifidobacterium xylocopum sp. nov. and Bifidobacterium aemilianum sp. nov., from the carpenter bee (Xylocopa violacea) digestive tract.</title>
        <authorList>
            <person name="Alberoni D."/>
            <person name="Baffoni L."/>
            <person name="Di Gioia D."/>
            <person name="Gaggia F."/>
            <person name="Biavati B."/>
        </authorList>
    </citation>
    <scope>NUCLEOTIDE SEQUENCE [LARGE SCALE GENOMIC DNA]</scope>
    <source>
        <strain evidence="3 4">XV10</strain>
    </source>
</reference>
<evidence type="ECO:0000256" key="1">
    <source>
        <dbReference type="ARBA" id="ARBA00010692"/>
    </source>
</evidence>
<evidence type="ECO:0000313" key="3">
    <source>
        <dbReference type="EMBL" id="RBP98440.1"/>
    </source>
</evidence>
<feature type="transmembrane region" description="Helical" evidence="2">
    <location>
        <begin position="190"/>
        <end position="209"/>
    </location>
</feature>
<evidence type="ECO:0000313" key="4">
    <source>
        <dbReference type="Proteomes" id="UP000252530"/>
    </source>
</evidence>
<dbReference type="EMBL" id="PDCG01000001">
    <property type="protein sequence ID" value="RBP98440.1"/>
    <property type="molecule type" value="Genomic_DNA"/>
</dbReference>
<dbReference type="AlphaFoldDB" id="A0A366K9L7"/>